<dbReference type="EMBL" id="CAJPEX010000567">
    <property type="protein sequence ID" value="CAG0916322.1"/>
    <property type="molecule type" value="Genomic_DNA"/>
</dbReference>
<dbReference type="PANTHER" id="PTHR22950:SF646">
    <property type="entry name" value="SODIUM-COUPLED NEUTRAL AMINO ACID TRANSPORTER 10-RELATED"/>
    <property type="match status" value="1"/>
</dbReference>
<feature type="transmembrane region" description="Helical" evidence="9">
    <location>
        <begin position="324"/>
        <end position="343"/>
    </location>
</feature>
<dbReference type="OrthoDB" id="513400at2759"/>
<evidence type="ECO:0000256" key="3">
    <source>
        <dbReference type="ARBA" id="ARBA00022692"/>
    </source>
</evidence>
<keyword evidence="4" id="KW-0029">Amino-acid transport</keyword>
<reference evidence="11" key="1">
    <citation type="submission" date="2020-11" db="EMBL/GenBank/DDBJ databases">
        <authorList>
            <person name="Tran Van P."/>
        </authorList>
    </citation>
    <scope>NUCLEOTIDE SEQUENCE</scope>
</reference>
<keyword evidence="2" id="KW-0813">Transport</keyword>
<keyword evidence="5 9" id="KW-1133">Transmembrane helix</keyword>
<evidence type="ECO:0000256" key="7">
    <source>
        <dbReference type="SAM" id="Coils"/>
    </source>
</evidence>
<evidence type="ECO:0000313" key="12">
    <source>
        <dbReference type="Proteomes" id="UP000678499"/>
    </source>
</evidence>
<feature type="transmembrane region" description="Helical" evidence="9">
    <location>
        <begin position="349"/>
        <end position="368"/>
    </location>
</feature>
<feature type="transmembrane region" description="Helical" evidence="9">
    <location>
        <begin position="275"/>
        <end position="292"/>
    </location>
</feature>
<feature type="transmembrane region" description="Helical" evidence="9">
    <location>
        <begin position="79"/>
        <end position="100"/>
    </location>
</feature>
<dbReference type="EMBL" id="OA882604">
    <property type="protein sequence ID" value="CAD7276170.1"/>
    <property type="molecule type" value="Genomic_DNA"/>
</dbReference>
<keyword evidence="12" id="KW-1185">Reference proteome</keyword>
<evidence type="ECO:0000256" key="9">
    <source>
        <dbReference type="SAM" id="Phobius"/>
    </source>
</evidence>
<evidence type="ECO:0000256" key="4">
    <source>
        <dbReference type="ARBA" id="ARBA00022970"/>
    </source>
</evidence>
<keyword evidence="7" id="KW-0175">Coiled coil</keyword>
<evidence type="ECO:0000256" key="1">
    <source>
        <dbReference type="ARBA" id="ARBA00004141"/>
    </source>
</evidence>
<name>A0A7R9GBG1_9CRUS</name>
<comment type="subcellular location">
    <subcellularLocation>
        <location evidence="1">Membrane</location>
        <topology evidence="1">Multi-pass membrane protein</topology>
    </subcellularLocation>
</comment>
<feature type="coiled-coil region" evidence="7">
    <location>
        <begin position="532"/>
        <end position="613"/>
    </location>
</feature>
<evidence type="ECO:0000259" key="10">
    <source>
        <dbReference type="Pfam" id="PF01490"/>
    </source>
</evidence>
<sequence>MAGDVQYVLTLGNSIIGVSVLAMPYCFQQCGIILSMLLLIGINLVTRVACHLLLKSAILCRRRNYEQLAFASFGAGGKLAVELGLIGFLVGTCVAFFVVIGDLGPAIVSRSFTVENSSSLRSFVMLALAFFVILPLCLLRNIESLTGIAILSFLFYFILVLKVFFASVGHLWSDGWMGRVALWEPSGMLVCIPIFSMALSCQTQIFEIYESMPDPTLHKMNSVVSGAVNMCTFVYAAVGLFGYLTFYDLETGVTGIPGNVLMIFPQTAVTEGIKFFYVLSVALSFPLVLFPCRASIHSLLYPPTQHAASHDVSSLYIPDSRFKGITVVVVVASLGMGIVLPAIEVVLSLMGSTIGLIVCLIFPATIFIKNTSKNTNERTLAQVILCIGIFLMVAGTYTNLVQMDSNRSLELGIDKGPVQRLEISKESLSKIENQPVALKPPVPSNATFSKKPPVSPKADSPKVLDQTKNNSSKVEKPSRSTKKKKKKSREGTGNALNDVKPNQLPSDDSFLRGVENAGKPAIIIQSKEEKIIHQLAEEQQEQRQILDEQRKLIEDLRESKVKLNEEAKKAAQPIVEKSKAEVISELETKIKEISDLKKKIEGVGGDKEEIQAEVAAVLAPAPEEPAKQPPNASAFKASKLQEPYVLTKLSDGSPNKPESEANGGEVLEVKRDIVAGEIPKEENCPVPGDCPAVKEAVDSNKDRGL</sequence>
<feature type="region of interest" description="Disordered" evidence="8">
    <location>
        <begin position="645"/>
        <end position="705"/>
    </location>
</feature>
<evidence type="ECO:0000256" key="2">
    <source>
        <dbReference type="ARBA" id="ARBA00022448"/>
    </source>
</evidence>
<gene>
    <name evidence="11" type="ORF">NMOB1V02_LOCUS3946</name>
</gene>
<feature type="transmembrane region" description="Helical" evidence="9">
    <location>
        <begin position="180"/>
        <end position="201"/>
    </location>
</feature>
<feature type="transmembrane region" description="Helical" evidence="9">
    <location>
        <begin position="146"/>
        <end position="168"/>
    </location>
</feature>
<dbReference type="Proteomes" id="UP000678499">
    <property type="component" value="Unassembled WGS sequence"/>
</dbReference>
<feature type="transmembrane region" description="Helical" evidence="9">
    <location>
        <begin position="222"/>
        <end position="244"/>
    </location>
</feature>
<dbReference type="InterPro" id="IPR013057">
    <property type="entry name" value="AA_transpt_TM"/>
</dbReference>
<evidence type="ECO:0000256" key="8">
    <source>
        <dbReference type="SAM" id="MobiDB-lite"/>
    </source>
</evidence>
<dbReference type="GO" id="GO:0016020">
    <property type="term" value="C:membrane"/>
    <property type="evidence" value="ECO:0007669"/>
    <property type="project" value="UniProtKB-SubCell"/>
</dbReference>
<keyword evidence="3 9" id="KW-0812">Transmembrane</keyword>
<evidence type="ECO:0000256" key="6">
    <source>
        <dbReference type="ARBA" id="ARBA00023136"/>
    </source>
</evidence>
<feature type="compositionally biased region" description="Basic residues" evidence="8">
    <location>
        <begin position="479"/>
        <end position="488"/>
    </location>
</feature>
<feature type="region of interest" description="Disordered" evidence="8">
    <location>
        <begin position="434"/>
        <end position="512"/>
    </location>
</feature>
<feature type="compositionally biased region" description="Basic and acidic residues" evidence="8">
    <location>
        <begin position="695"/>
        <end position="705"/>
    </location>
</feature>
<feature type="transmembrane region" description="Helical" evidence="9">
    <location>
        <begin position="380"/>
        <end position="400"/>
    </location>
</feature>
<feature type="transmembrane region" description="Helical" evidence="9">
    <location>
        <begin position="31"/>
        <end position="54"/>
    </location>
</feature>
<evidence type="ECO:0000256" key="5">
    <source>
        <dbReference type="ARBA" id="ARBA00022989"/>
    </source>
</evidence>
<dbReference type="PANTHER" id="PTHR22950">
    <property type="entry name" value="AMINO ACID TRANSPORTER"/>
    <property type="match status" value="1"/>
</dbReference>
<dbReference type="GO" id="GO:0015179">
    <property type="term" value="F:L-amino acid transmembrane transporter activity"/>
    <property type="evidence" value="ECO:0007669"/>
    <property type="project" value="TreeGrafter"/>
</dbReference>
<accession>A0A7R9GBG1</accession>
<keyword evidence="6 9" id="KW-0472">Membrane</keyword>
<feature type="domain" description="Amino acid transporter transmembrane" evidence="10">
    <location>
        <begin position="6"/>
        <end position="398"/>
    </location>
</feature>
<evidence type="ECO:0000313" key="11">
    <source>
        <dbReference type="EMBL" id="CAD7276170.1"/>
    </source>
</evidence>
<feature type="transmembrane region" description="Helical" evidence="9">
    <location>
        <begin position="7"/>
        <end position="25"/>
    </location>
</feature>
<dbReference type="Pfam" id="PF01490">
    <property type="entry name" value="Aa_trans"/>
    <property type="match status" value="1"/>
</dbReference>
<feature type="transmembrane region" description="Helical" evidence="9">
    <location>
        <begin position="120"/>
        <end position="139"/>
    </location>
</feature>
<protein>
    <recommendedName>
        <fullName evidence="10">Amino acid transporter transmembrane domain-containing protein</fullName>
    </recommendedName>
</protein>
<dbReference type="AlphaFoldDB" id="A0A7R9GBG1"/>
<organism evidence="11">
    <name type="scientific">Notodromas monacha</name>
    <dbReference type="NCBI Taxonomy" id="399045"/>
    <lineage>
        <taxon>Eukaryota</taxon>
        <taxon>Metazoa</taxon>
        <taxon>Ecdysozoa</taxon>
        <taxon>Arthropoda</taxon>
        <taxon>Crustacea</taxon>
        <taxon>Oligostraca</taxon>
        <taxon>Ostracoda</taxon>
        <taxon>Podocopa</taxon>
        <taxon>Podocopida</taxon>
        <taxon>Cypridocopina</taxon>
        <taxon>Cypridoidea</taxon>
        <taxon>Cyprididae</taxon>
        <taxon>Notodromas</taxon>
    </lineage>
</organism>
<proteinExistence type="predicted"/>
<feature type="compositionally biased region" description="Basic and acidic residues" evidence="8">
    <location>
        <begin position="667"/>
        <end position="683"/>
    </location>
</feature>